<evidence type="ECO:0000313" key="3">
    <source>
        <dbReference type="EMBL" id="KAJ7036227.1"/>
    </source>
</evidence>
<dbReference type="SUPFAM" id="SSF55658">
    <property type="entry name" value="L9 N-domain-like"/>
    <property type="match status" value="1"/>
</dbReference>
<feature type="region of interest" description="Disordered" evidence="1">
    <location>
        <begin position="20"/>
        <end position="85"/>
    </location>
</feature>
<keyword evidence="4" id="KW-1185">Reference proteome</keyword>
<feature type="domain" description="Ribonuclease H1 N-terminal" evidence="2">
    <location>
        <begin position="306"/>
        <end position="346"/>
    </location>
</feature>
<dbReference type="EMBL" id="JARJCM010000044">
    <property type="protein sequence ID" value="KAJ7036227.1"/>
    <property type="molecule type" value="Genomic_DNA"/>
</dbReference>
<name>A0AAD6SZA3_9AGAR</name>
<dbReference type="InterPro" id="IPR009027">
    <property type="entry name" value="Ribosomal_bL9/RNase_H1_N"/>
</dbReference>
<dbReference type="InterPro" id="IPR037056">
    <property type="entry name" value="RNase_H1_N_sf"/>
</dbReference>
<feature type="domain" description="Ribonuclease H1 N-terminal" evidence="2">
    <location>
        <begin position="393"/>
        <end position="425"/>
    </location>
</feature>
<feature type="region of interest" description="Disordered" evidence="1">
    <location>
        <begin position="243"/>
        <end position="273"/>
    </location>
</feature>
<dbReference type="AlphaFoldDB" id="A0AAD6SZA3"/>
<comment type="caution">
    <text evidence="3">The sequence shown here is derived from an EMBL/GenBank/DDBJ whole genome shotgun (WGS) entry which is preliminary data.</text>
</comment>
<dbReference type="Pfam" id="PF01693">
    <property type="entry name" value="Cauli_VI"/>
    <property type="match status" value="2"/>
</dbReference>
<gene>
    <name evidence="3" type="ORF">C8F04DRAFT_1181507</name>
</gene>
<evidence type="ECO:0000313" key="4">
    <source>
        <dbReference type="Proteomes" id="UP001218188"/>
    </source>
</evidence>
<sequence>MADSSAPSVTAPATIAVAVTGSAPSPPFDTVVPPAPATLVAPGSPSSESAFSVVEDATDIDDSLLEDEARDSDASTEAEDNVQAPKKPLSLAEAFQMLSIAAEAVSHAAAAAAVVAAAPPPVDAPVSIAGSAVQSTGPWIAGSLYNVVPAGPLTAVPDNGERWYSITKGRALSSNAVLGVSGAVHNVYTRQADALAAFNMALGIHLSLLSRFLPRWAWFPYRWVCVVSSMELEDLFDSLSLEGTDTESSLSSSNEEYYSAEEHTTPPILRTPPRRAQAAHATIGVPDSATRRLTPRTRKTGGSAGYALFFGKVPGWYKTWEEVQPLIKDARGALYQGYPTLQAARAAYEYATSKMWTGVCSGTSAAPCTRILPSQLPTPLTVAGSTNPLHCGKWYIVYKGIKPGVYQSMVECGLHTSGIKGSTYDSDADCLQALARYLHAEEHGHTYAYPYPDHL</sequence>
<dbReference type="Gene3D" id="3.40.970.10">
    <property type="entry name" value="Ribonuclease H1, N-terminal domain"/>
    <property type="match status" value="2"/>
</dbReference>
<evidence type="ECO:0000259" key="2">
    <source>
        <dbReference type="Pfam" id="PF01693"/>
    </source>
</evidence>
<protein>
    <recommendedName>
        <fullName evidence="2">Ribonuclease H1 N-terminal domain-containing protein</fullName>
    </recommendedName>
</protein>
<accession>A0AAD6SZA3</accession>
<dbReference type="InterPro" id="IPR011320">
    <property type="entry name" value="RNase_H1_N"/>
</dbReference>
<organism evidence="3 4">
    <name type="scientific">Mycena alexandri</name>
    <dbReference type="NCBI Taxonomy" id="1745969"/>
    <lineage>
        <taxon>Eukaryota</taxon>
        <taxon>Fungi</taxon>
        <taxon>Dikarya</taxon>
        <taxon>Basidiomycota</taxon>
        <taxon>Agaricomycotina</taxon>
        <taxon>Agaricomycetes</taxon>
        <taxon>Agaricomycetidae</taxon>
        <taxon>Agaricales</taxon>
        <taxon>Marasmiineae</taxon>
        <taxon>Mycenaceae</taxon>
        <taxon>Mycena</taxon>
    </lineage>
</organism>
<feature type="compositionally biased region" description="Low complexity" evidence="1">
    <location>
        <begin position="243"/>
        <end position="257"/>
    </location>
</feature>
<feature type="compositionally biased region" description="Acidic residues" evidence="1">
    <location>
        <begin position="56"/>
        <end position="80"/>
    </location>
</feature>
<evidence type="ECO:0000256" key="1">
    <source>
        <dbReference type="SAM" id="MobiDB-lite"/>
    </source>
</evidence>
<proteinExistence type="predicted"/>
<reference evidence="3" key="1">
    <citation type="submission" date="2023-03" db="EMBL/GenBank/DDBJ databases">
        <title>Massive genome expansion in bonnet fungi (Mycena s.s.) driven by repeated elements and novel gene families across ecological guilds.</title>
        <authorList>
            <consortium name="Lawrence Berkeley National Laboratory"/>
            <person name="Harder C.B."/>
            <person name="Miyauchi S."/>
            <person name="Viragh M."/>
            <person name="Kuo A."/>
            <person name="Thoen E."/>
            <person name="Andreopoulos B."/>
            <person name="Lu D."/>
            <person name="Skrede I."/>
            <person name="Drula E."/>
            <person name="Henrissat B."/>
            <person name="Morin E."/>
            <person name="Kohler A."/>
            <person name="Barry K."/>
            <person name="LaButti K."/>
            <person name="Morin E."/>
            <person name="Salamov A."/>
            <person name="Lipzen A."/>
            <person name="Mereny Z."/>
            <person name="Hegedus B."/>
            <person name="Baldrian P."/>
            <person name="Stursova M."/>
            <person name="Weitz H."/>
            <person name="Taylor A."/>
            <person name="Grigoriev I.V."/>
            <person name="Nagy L.G."/>
            <person name="Martin F."/>
            <person name="Kauserud H."/>
        </authorList>
    </citation>
    <scope>NUCLEOTIDE SEQUENCE</scope>
    <source>
        <strain evidence="3">CBHHK200</strain>
    </source>
</reference>
<dbReference type="Proteomes" id="UP001218188">
    <property type="component" value="Unassembled WGS sequence"/>
</dbReference>